<name>X7EB54_9RHOB</name>
<sequence length="191" mass="20730">MVYAIDASSDSTLAGIRPQIDAVLADMRELTDLDITFDARETGSDFRGIGIIELSRDLARALDEGAAPGLRPDGSLSLVDIHDRGGCIGTLYYSDADAPVIVPELGVVFLNDQLTGEDRAQCLWEEMAVVFGLRNDPPEQASLFDGENFRDGEDGFGYSKETEAMLAAIYEMARRETGDIATLTKELCNAE</sequence>
<dbReference type="AlphaFoldDB" id="X7EB54"/>
<accession>X7EB54</accession>
<evidence type="ECO:0000313" key="2">
    <source>
        <dbReference type="Proteomes" id="UP000022447"/>
    </source>
</evidence>
<organism evidence="1 2">
    <name type="scientific">Roseivivax halodurans JCM 10272</name>
    <dbReference type="NCBI Taxonomy" id="1449350"/>
    <lineage>
        <taxon>Bacteria</taxon>
        <taxon>Pseudomonadati</taxon>
        <taxon>Pseudomonadota</taxon>
        <taxon>Alphaproteobacteria</taxon>
        <taxon>Rhodobacterales</taxon>
        <taxon>Roseobacteraceae</taxon>
        <taxon>Roseivivax</taxon>
    </lineage>
</organism>
<dbReference type="Proteomes" id="UP000022447">
    <property type="component" value="Unassembled WGS sequence"/>
</dbReference>
<dbReference type="RefSeq" id="WP_037265284.1">
    <property type="nucleotide sequence ID" value="NZ_JALZ01000029.1"/>
</dbReference>
<keyword evidence="2" id="KW-1185">Reference proteome</keyword>
<dbReference type="EMBL" id="JALZ01000029">
    <property type="protein sequence ID" value="ETX13319.1"/>
    <property type="molecule type" value="Genomic_DNA"/>
</dbReference>
<gene>
    <name evidence="1" type="ORF">OCH239_10780</name>
</gene>
<dbReference type="STRING" id="1449350.OCH239_10780"/>
<proteinExistence type="predicted"/>
<comment type="caution">
    <text evidence="1">The sequence shown here is derived from an EMBL/GenBank/DDBJ whole genome shotgun (WGS) entry which is preliminary data.</text>
</comment>
<protein>
    <submittedName>
        <fullName evidence="1">Uncharacterized protein</fullName>
    </submittedName>
</protein>
<evidence type="ECO:0000313" key="1">
    <source>
        <dbReference type="EMBL" id="ETX13319.1"/>
    </source>
</evidence>
<reference evidence="1 2" key="1">
    <citation type="submission" date="2014-01" db="EMBL/GenBank/DDBJ databases">
        <title>Roseivivax halodurans JCM 10272 Genome Sequencing.</title>
        <authorList>
            <person name="Lai Q."/>
            <person name="Li G."/>
            <person name="Shao Z."/>
        </authorList>
    </citation>
    <scope>NUCLEOTIDE SEQUENCE [LARGE SCALE GENOMIC DNA]</scope>
    <source>
        <strain evidence="1 2">JCM 10272</strain>
    </source>
</reference>